<sequence length="464" mass="50501">MAQGQGVFVAPSEPPLPIASSVISIPFISDYVHLSSRATPYSTWAPSTSVQRRYSEYQDGQTYGPNEMCLNRYSEMDKACAVLGIVAAILWLIDFGFIIGICGSRIRSNDCDQRCADGNSSRDRSPWMGETVEVNAITGAGLNHLGMAGAGGRRRSIRRGQIGPDSSYDPENDDYPAGIGFNSNGHRQNLRGSNTYCPNRGCRHSGMREIESYSYEGDEDGCFQQEDYYDTLDQRKGKGLVASLSNWKKRHSSATMASTPVSRASDKDKDQEQQQQQQQHNSTQWRLFGGAIGKTSSRRRGSEPVQSILTNLSQKNTGTNDERPDDLRGDYGPGGMNDYPPGMVMPSIQKPTATLISTPLCDTPLMRDCVESTMLPMRFPDNSIQSNNSKDSNSIAMSESTISQQPQLMHQTSFGSVEAAPTVLSPPPRPRNRWQQQLAEGGAGDGTSGGSSGPGTAVSSTKTF</sequence>
<keyword evidence="4" id="KW-1185">Reference proteome</keyword>
<feature type="region of interest" description="Disordered" evidence="1">
    <location>
        <begin position="149"/>
        <end position="189"/>
    </location>
</feature>
<organism evidence="3 4">
    <name type="scientific">Lunasporangiospora selenospora</name>
    <dbReference type="NCBI Taxonomy" id="979761"/>
    <lineage>
        <taxon>Eukaryota</taxon>
        <taxon>Fungi</taxon>
        <taxon>Fungi incertae sedis</taxon>
        <taxon>Mucoromycota</taxon>
        <taxon>Mortierellomycotina</taxon>
        <taxon>Mortierellomycetes</taxon>
        <taxon>Mortierellales</taxon>
        <taxon>Mortierellaceae</taxon>
        <taxon>Lunasporangiospora</taxon>
    </lineage>
</organism>
<evidence type="ECO:0000256" key="1">
    <source>
        <dbReference type="SAM" id="MobiDB-lite"/>
    </source>
</evidence>
<protein>
    <submittedName>
        <fullName evidence="3">Uncharacterized protein</fullName>
    </submittedName>
</protein>
<feature type="compositionally biased region" description="Polar residues" evidence="1">
    <location>
        <begin position="382"/>
        <end position="415"/>
    </location>
</feature>
<proteinExistence type="predicted"/>
<gene>
    <name evidence="3" type="ORF">BGW38_006500</name>
</gene>
<feature type="region of interest" description="Disordered" evidence="1">
    <location>
        <begin position="246"/>
        <end position="330"/>
    </location>
</feature>
<evidence type="ECO:0000256" key="2">
    <source>
        <dbReference type="SAM" id="Phobius"/>
    </source>
</evidence>
<dbReference type="Proteomes" id="UP000780801">
    <property type="component" value="Unassembled WGS sequence"/>
</dbReference>
<keyword evidence="2" id="KW-0812">Transmembrane</keyword>
<evidence type="ECO:0000313" key="4">
    <source>
        <dbReference type="Proteomes" id="UP000780801"/>
    </source>
</evidence>
<evidence type="ECO:0000313" key="3">
    <source>
        <dbReference type="EMBL" id="KAF9577972.1"/>
    </source>
</evidence>
<dbReference type="AlphaFoldDB" id="A0A9P6FM44"/>
<dbReference type="EMBL" id="JAABOA010004160">
    <property type="protein sequence ID" value="KAF9577972.1"/>
    <property type="molecule type" value="Genomic_DNA"/>
</dbReference>
<feature type="compositionally biased region" description="Gly residues" evidence="1">
    <location>
        <begin position="441"/>
        <end position="453"/>
    </location>
</feature>
<feature type="region of interest" description="Disordered" evidence="1">
    <location>
        <begin position="379"/>
        <end position="464"/>
    </location>
</feature>
<feature type="compositionally biased region" description="Low complexity" evidence="1">
    <location>
        <begin position="454"/>
        <end position="464"/>
    </location>
</feature>
<feature type="compositionally biased region" description="Polar residues" evidence="1">
    <location>
        <begin position="304"/>
        <end position="319"/>
    </location>
</feature>
<reference evidence="3" key="1">
    <citation type="journal article" date="2020" name="Fungal Divers.">
        <title>Resolving the Mortierellaceae phylogeny through synthesis of multi-gene phylogenetics and phylogenomics.</title>
        <authorList>
            <person name="Vandepol N."/>
            <person name="Liber J."/>
            <person name="Desiro A."/>
            <person name="Na H."/>
            <person name="Kennedy M."/>
            <person name="Barry K."/>
            <person name="Grigoriev I.V."/>
            <person name="Miller A.N."/>
            <person name="O'Donnell K."/>
            <person name="Stajich J.E."/>
            <person name="Bonito G."/>
        </authorList>
    </citation>
    <scope>NUCLEOTIDE SEQUENCE</scope>
    <source>
        <strain evidence="3">KOD1015</strain>
    </source>
</reference>
<dbReference type="OrthoDB" id="2441609at2759"/>
<accession>A0A9P6FM44</accession>
<comment type="caution">
    <text evidence="3">The sequence shown here is derived from an EMBL/GenBank/DDBJ whole genome shotgun (WGS) entry which is preliminary data.</text>
</comment>
<keyword evidence="2" id="KW-1133">Transmembrane helix</keyword>
<feature type="transmembrane region" description="Helical" evidence="2">
    <location>
        <begin position="80"/>
        <end position="101"/>
    </location>
</feature>
<keyword evidence="2" id="KW-0472">Membrane</keyword>
<name>A0A9P6FM44_9FUNG</name>
<feature type="compositionally biased region" description="Polar residues" evidence="1">
    <location>
        <begin position="253"/>
        <end position="262"/>
    </location>
</feature>
<feature type="compositionally biased region" description="Basic and acidic residues" evidence="1">
    <location>
        <begin position="320"/>
        <end position="329"/>
    </location>
</feature>